<evidence type="ECO:0000256" key="1">
    <source>
        <dbReference type="SAM" id="SignalP"/>
    </source>
</evidence>
<protein>
    <recommendedName>
        <fullName evidence="4">Secreted protein</fullName>
    </recommendedName>
</protein>
<name>A0A120AFU1_9GAMM</name>
<feature type="chain" id="PRO_5007163613" description="Secreted protein" evidence="1">
    <location>
        <begin position="25"/>
        <end position="109"/>
    </location>
</feature>
<dbReference type="Proteomes" id="UP000023435">
    <property type="component" value="Unassembled WGS sequence"/>
</dbReference>
<evidence type="ECO:0008006" key="4">
    <source>
        <dbReference type="Google" id="ProtNLM"/>
    </source>
</evidence>
<gene>
    <name evidence="2" type="ORF">AZ78_1094</name>
</gene>
<evidence type="ECO:0000313" key="2">
    <source>
        <dbReference type="EMBL" id="KWS03546.1"/>
    </source>
</evidence>
<dbReference type="EMBL" id="JAJA02000001">
    <property type="protein sequence ID" value="KWS03546.1"/>
    <property type="molecule type" value="Genomic_DNA"/>
</dbReference>
<evidence type="ECO:0000313" key="3">
    <source>
        <dbReference type="Proteomes" id="UP000023435"/>
    </source>
</evidence>
<accession>A0A120AFU1</accession>
<sequence length="109" mass="12377">MISPFVLKRFVATWLTSMSAAAMANPNRCGMRLGGARATRGAAWGRCRRRAHFPCARRILIRYAIRERLRPWRVSLWIVRRNLTRQLHTSCGVAAPLCGQAITSPMRGR</sequence>
<organism evidence="2 3">
    <name type="scientific">Lysobacter capsici AZ78</name>
    <dbReference type="NCBI Taxonomy" id="1444315"/>
    <lineage>
        <taxon>Bacteria</taxon>
        <taxon>Pseudomonadati</taxon>
        <taxon>Pseudomonadota</taxon>
        <taxon>Gammaproteobacteria</taxon>
        <taxon>Lysobacterales</taxon>
        <taxon>Lysobacteraceae</taxon>
        <taxon>Lysobacter</taxon>
    </lineage>
</organism>
<comment type="caution">
    <text evidence="2">The sequence shown here is derived from an EMBL/GenBank/DDBJ whole genome shotgun (WGS) entry which is preliminary data.</text>
</comment>
<keyword evidence="3" id="KW-1185">Reference proteome</keyword>
<feature type="signal peptide" evidence="1">
    <location>
        <begin position="1"/>
        <end position="24"/>
    </location>
</feature>
<dbReference type="AlphaFoldDB" id="A0A120AFU1"/>
<keyword evidence="1" id="KW-0732">Signal</keyword>
<proteinExistence type="predicted"/>
<reference evidence="2 3" key="1">
    <citation type="journal article" date="2014" name="Genome Announc.">
        <title>Draft Genome Sequence of Lysobacter capsici AZ78, a Bacterium Antagonistic to Plant-Pathogenic Oomycetes.</title>
        <authorList>
            <person name="Puopolo G."/>
            <person name="Sonego P."/>
            <person name="Engelen K."/>
            <person name="Pertot I."/>
        </authorList>
    </citation>
    <scope>NUCLEOTIDE SEQUENCE [LARGE SCALE GENOMIC DNA]</scope>
    <source>
        <strain evidence="2 3">AZ78</strain>
    </source>
</reference>